<dbReference type="PANTHER" id="PTHR31061">
    <property type="entry name" value="LD22376P"/>
    <property type="match status" value="1"/>
</dbReference>
<dbReference type="Proteomes" id="UP000442535">
    <property type="component" value="Unassembled WGS sequence"/>
</dbReference>
<keyword evidence="2" id="KW-0472">Membrane</keyword>
<dbReference type="EMBL" id="VUMY01000008">
    <property type="protein sequence ID" value="MST49736.1"/>
    <property type="molecule type" value="Genomic_DNA"/>
</dbReference>
<feature type="transmembrane region" description="Helical" evidence="2">
    <location>
        <begin position="166"/>
        <end position="184"/>
    </location>
</feature>
<feature type="transmembrane region" description="Helical" evidence="2">
    <location>
        <begin position="285"/>
        <end position="306"/>
    </location>
</feature>
<feature type="transmembrane region" description="Helical" evidence="2">
    <location>
        <begin position="250"/>
        <end position="273"/>
    </location>
</feature>
<sequence length="431" mass="46190">MNPKIDSHSSPQPLPCPEPHSLAQPQAEAQLQPQLETRPESRPEAQTSASQQANPENYVRKKTKPGRITGLDAARGVMLITSVTSASVLAPRPEWLVHASWMGLTLYDLIFPLFVTLSGVGMAFAYRNRVSRWVSLRRITVLLVVGVIYGAVATGDYTLSTLRLTGTLQLYAGLVALLVLGHLLGRTWPIWAGITLVTATVEAVWLHFYASGCIGGELTPTCNPSRVIDGAILGVHMYAQGSLGHDPEGVIAILGAFVTAAAGTTAGHMALASRGTLAHLGALRLGAWAGVVALYGWGLTLLVPAFKRLWTPSFGLATAALGIILFAVCFWIFDAPAGQAWSTKRPRFAEPLVALGRNSLLVYFGSHLLVDVLDRLGTNGGTEPSLAARLAGAVSLGLPAGWDAWGFVLLNLAFWWILSIILRHFKIYIHA</sequence>
<evidence type="ECO:0000256" key="1">
    <source>
        <dbReference type="SAM" id="MobiDB-lite"/>
    </source>
</evidence>
<evidence type="ECO:0000256" key="2">
    <source>
        <dbReference type="SAM" id="Phobius"/>
    </source>
</evidence>
<feature type="compositionally biased region" description="Low complexity" evidence="1">
    <location>
        <begin position="22"/>
        <end position="36"/>
    </location>
</feature>
<keyword evidence="2" id="KW-0812">Transmembrane</keyword>
<evidence type="ECO:0000313" key="4">
    <source>
        <dbReference type="Proteomes" id="UP000442535"/>
    </source>
</evidence>
<feature type="transmembrane region" description="Helical" evidence="2">
    <location>
        <begin position="404"/>
        <end position="422"/>
    </location>
</feature>
<accession>A0A7K0K2L5</accession>
<name>A0A7K0K2L5_9ACTO</name>
<feature type="region of interest" description="Disordered" evidence="1">
    <location>
        <begin position="1"/>
        <end position="65"/>
    </location>
</feature>
<gene>
    <name evidence="3" type="ORF">FYJ63_05730</name>
</gene>
<feature type="transmembrane region" description="Helical" evidence="2">
    <location>
        <begin position="191"/>
        <end position="210"/>
    </location>
</feature>
<keyword evidence="2" id="KW-1133">Transmembrane helix</keyword>
<comment type="caution">
    <text evidence="3">The sequence shown here is derived from an EMBL/GenBank/DDBJ whole genome shotgun (WGS) entry which is preliminary data.</text>
</comment>
<keyword evidence="4" id="KW-1185">Reference proteome</keyword>
<feature type="transmembrane region" description="Helical" evidence="2">
    <location>
        <begin position="139"/>
        <end position="160"/>
    </location>
</feature>
<feature type="transmembrane region" description="Helical" evidence="2">
    <location>
        <begin position="354"/>
        <end position="370"/>
    </location>
</feature>
<feature type="compositionally biased region" description="Polar residues" evidence="1">
    <location>
        <begin position="44"/>
        <end position="55"/>
    </location>
</feature>
<evidence type="ECO:0000313" key="3">
    <source>
        <dbReference type="EMBL" id="MST49736.1"/>
    </source>
</evidence>
<dbReference type="GO" id="GO:0016740">
    <property type="term" value="F:transferase activity"/>
    <property type="evidence" value="ECO:0007669"/>
    <property type="project" value="UniProtKB-KW"/>
</dbReference>
<dbReference type="AlphaFoldDB" id="A0A7K0K2L5"/>
<dbReference type="RefSeq" id="WP_154544665.1">
    <property type="nucleotide sequence ID" value="NZ_VUMY01000008.1"/>
</dbReference>
<organism evidence="3 4">
    <name type="scientific">Mobiluncus porci</name>
    <dbReference type="NCBI Taxonomy" id="2652278"/>
    <lineage>
        <taxon>Bacteria</taxon>
        <taxon>Bacillati</taxon>
        <taxon>Actinomycetota</taxon>
        <taxon>Actinomycetes</taxon>
        <taxon>Actinomycetales</taxon>
        <taxon>Actinomycetaceae</taxon>
        <taxon>Mobiluncus</taxon>
    </lineage>
</organism>
<dbReference type="PANTHER" id="PTHR31061:SF24">
    <property type="entry name" value="LD22376P"/>
    <property type="match status" value="1"/>
</dbReference>
<protein>
    <submittedName>
        <fullName evidence="3">Heparan-alpha-glucosaminide N-acetyltransferase</fullName>
    </submittedName>
</protein>
<feature type="transmembrane region" description="Helical" evidence="2">
    <location>
        <begin position="312"/>
        <end position="333"/>
    </location>
</feature>
<feature type="transmembrane region" description="Helical" evidence="2">
    <location>
        <begin position="109"/>
        <end position="127"/>
    </location>
</feature>
<keyword evidence="3" id="KW-0808">Transferase</keyword>
<reference evidence="3 4" key="1">
    <citation type="submission" date="2019-08" db="EMBL/GenBank/DDBJ databases">
        <title>In-depth cultivation of the pig gut microbiome towards novel bacterial diversity and tailored functional studies.</title>
        <authorList>
            <person name="Wylensek D."/>
            <person name="Hitch T.C.A."/>
            <person name="Clavel T."/>
        </authorList>
    </citation>
    <scope>NUCLEOTIDE SEQUENCE [LARGE SCALE GENOMIC DNA]</scope>
    <source>
        <strain evidence="3 4">RF-GAM-744-WT-7</strain>
    </source>
</reference>
<proteinExistence type="predicted"/>